<dbReference type="Pfam" id="PF00698">
    <property type="entry name" value="Acyl_transf_1"/>
    <property type="match status" value="2"/>
</dbReference>
<dbReference type="FunFam" id="3.40.47.10:FF:000019">
    <property type="entry name" value="Polyketide synthase type I"/>
    <property type="match status" value="2"/>
</dbReference>
<dbReference type="Pfam" id="PF00975">
    <property type="entry name" value="Thioesterase"/>
    <property type="match status" value="1"/>
</dbReference>
<dbReference type="InterPro" id="IPR020806">
    <property type="entry name" value="PKS_PP-bd"/>
</dbReference>
<dbReference type="GO" id="GO:0004312">
    <property type="term" value="F:fatty acid synthase activity"/>
    <property type="evidence" value="ECO:0007669"/>
    <property type="project" value="TreeGrafter"/>
</dbReference>
<feature type="domain" description="PKS/mFAS DH" evidence="12">
    <location>
        <begin position="2456"/>
        <end position="2719"/>
    </location>
</feature>
<feature type="active site" description="Proton donor; for dehydratase activity" evidence="9">
    <location>
        <position position="1058"/>
    </location>
</feature>
<organism evidence="13">
    <name type="scientific">Dactylosporangium aurantiacum subsp. hamdenensis</name>
    <dbReference type="NCBI Taxonomy" id="703577"/>
    <lineage>
        <taxon>Bacteria</taxon>
        <taxon>Bacillati</taxon>
        <taxon>Actinomycetota</taxon>
        <taxon>Actinomycetes</taxon>
        <taxon>Micromonosporales</taxon>
        <taxon>Micromonosporaceae</taxon>
        <taxon>Dactylosporangium</taxon>
    </lineage>
</organism>
<dbReference type="CDD" id="cd08956">
    <property type="entry name" value="KR_3_FAS_SDR_x"/>
    <property type="match status" value="2"/>
</dbReference>
<dbReference type="GO" id="GO:0004315">
    <property type="term" value="F:3-oxoacyl-[acyl-carrier-protein] synthase activity"/>
    <property type="evidence" value="ECO:0007669"/>
    <property type="project" value="InterPro"/>
</dbReference>
<evidence type="ECO:0000256" key="6">
    <source>
        <dbReference type="ARBA" id="ARBA00023194"/>
    </source>
</evidence>
<dbReference type="EMBL" id="HQ011923">
    <property type="protein sequence ID" value="ADU86004.1"/>
    <property type="molecule type" value="Genomic_DNA"/>
</dbReference>
<dbReference type="Gene3D" id="1.10.287.1960">
    <property type="match status" value="2"/>
</dbReference>
<dbReference type="PROSITE" id="PS52004">
    <property type="entry name" value="KS3_2"/>
    <property type="match status" value="2"/>
</dbReference>
<dbReference type="Gene3D" id="3.40.50.1820">
    <property type="entry name" value="alpha/beta hydrolase"/>
    <property type="match status" value="1"/>
</dbReference>
<dbReference type="InterPro" id="IPR036291">
    <property type="entry name" value="NAD(P)-bd_dom_sf"/>
</dbReference>
<evidence type="ECO:0000256" key="9">
    <source>
        <dbReference type="PROSITE-ProRule" id="PRU01363"/>
    </source>
</evidence>
<name>E9LIP7_9ACTN</name>
<dbReference type="InterPro" id="IPR016035">
    <property type="entry name" value="Acyl_Trfase/lysoPLipase"/>
</dbReference>
<dbReference type="GO" id="GO:0033068">
    <property type="term" value="P:macrolide biosynthetic process"/>
    <property type="evidence" value="ECO:0007669"/>
    <property type="project" value="UniProtKB-ARBA"/>
</dbReference>
<feature type="active site" description="Proton acceptor; for dehydratase activity" evidence="9">
    <location>
        <position position="2488"/>
    </location>
</feature>
<dbReference type="InterPro" id="IPR018201">
    <property type="entry name" value="Ketoacyl_synth_AS"/>
</dbReference>
<keyword evidence="3" id="KW-0596">Phosphopantetheine</keyword>
<dbReference type="Gene3D" id="3.10.129.110">
    <property type="entry name" value="Polyketide synthase dehydratase"/>
    <property type="match status" value="2"/>
</dbReference>
<dbReference type="PANTHER" id="PTHR43775:SF51">
    <property type="entry name" value="INACTIVE PHENOLPHTHIOCEROL SYNTHESIS POLYKETIDE SYNTHASE TYPE I PKS1-RELATED"/>
    <property type="match status" value="1"/>
</dbReference>
<keyword evidence="5" id="KW-0808">Transferase</keyword>
<dbReference type="PROSITE" id="PS52019">
    <property type="entry name" value="PKS_MFAS_DH"/>
    <property type="match status" value="2"/>
</dbReference>
<feature type="region of interest" description="C-terminal hotdog fold" evidence="9">
    <location>
        <begin position="997"/>
        <end position="1134"/>
    </location>
</feature>
<dbReference type="InterPro" id="IPR001031">
    <property type="entry name" value="Thioesterase"/>
</dbReference>
<dbReference type="InterPro" id="IPR042104">
    <property type="entry name" value="PKS_dehydratase_sf"/>
</dbReference>
<dbReference type="SUPFAM" id="SSF55048">
    <property type="entry name" value="Probable ACP-binding domain of malonyl-CoA ACP transacylase"/>
    <property type="match status" value="2"/>
</dbReference>
<feature type="domain" description="PKS/mFAS DH" evidence="12">
    <location>
        <begin position="860"/>
        <end position="1134"/>
    </location>
</feature>
<feature type="region of interest" description="N-terminal hotdog fold" evidence="9">
    <location>
        <begin position="860"/>
        <end position="984"/>
    </location>
</feature>
<sequence length="3461" mass="362889">MNGEEKLRYFLKRVTNELQETRDRLNEVEEAGREPIAIVGMACRFPGGVSSPEELWTLLEAGRSAVSDFPADRGWDVEALYDPEPGLPGHTYTRTGGFLDDVAGFDAAFFGISPREALAMDPQQRLLLETSWEAIERAGLDPQALHGSRTGVFAGLTYHDYATGLAEVPDELQGLLGNGNAGSVASGRISYTFGFEGPAVTVDTACSSSLVALHLAVQALRSGECDLALAGGVTVMATPGVFVEFSRQRGLAVDGRCKSFAAAADGTGWSEGVGVLLVERLSDARRNGHRILAVVRGSAVNQDGASNGLTAPNGPSQQRVIRQALASAGLSAADVDVVEAHGTGTRLGDPIEAQAVLAAYGQDREQPVLLGSVKSNIGHTQAAAGVAGVIKMVLAMRHGVVPQSLHIDAPSPEVDWSAGAVELAAKTMVWPEVARPRRAGVSSFGVSGTNAHVILEQSAEEPESSAVADGPAVWLLSARSREALQAQVDRLDAFVQARPEVSAYSIAVGLARRALLPYRAVAVGGVLDGLVLPVVPAADVGVGWLFSGQGSQRVGMGSGLAARFPVFAAEFARVCDLFDGLLPRPLREVIAEGGPALDRTLYAQPGLFAVQVAQAALLRSFGVRPKVLVGHSIGEYAAAVVAGVLELADACRLVAARAVLMDALPAGGAMLAVQADASVASGLDVAAVNGPDQVVLSGPESRVDAVAEELSGRGVRVRRLRVSHAFHSVLMEPMLAAFADVVASVGFRAARVPLVSSVEVGADVTVPEYWVRQVRDTVRFGDAVAAVDAPVCVEVGPDATLSAMLADRQVKPLSRRDADEVVAFLTALGALHSAGVPVDWTPAVPAGAGPADLPTYAFQHRRYWLDGGGWRGSAVRLADGGVVVSTRVSTARQPWLADHVVDGSVLVPGTGFVDWAVHAGDLVGAPVVRELTVQAPLVLDAAGTVDVQTTVDGRRQLTIHARAGADQPWTCHATGQLAETAESDTPQVDATWPPIGATPLPVEGFYEDLAAVGMRYGPMFQGVRAAWRAGAELVAEVALDDAGRAQADRFGVHPALLDAALHLAALGMPDGAEGPSLPFAWQDVAVYATGATRARVRMRVDGASLSLTLTDVDGALVATVGSLVLRALSERLAVAAVRDLYTVDWVEVGRAGEAEVDLPVWDCAGVGLADVLAGVQQRLAADERRWVVLVPDSQDRPERAAVWGLLASAQSEHPGRFVLVDAVDVGVARAAVAVCDEPQLRVDGDGGVRVPRLVRAAPSGGEVDLGAGPVLITGGTGTLGRLLARHLVDAYGVTDLVLVSRRGPDAARLGVDLPQARVVACDVSDREALRALLAEFRPSAVIHAAGVLEDATVANLTEAQLEAVFRAKAVAAQHLHELTDGLSAFVLFSSASGVFGSAGQANYAAANAYLDALARRRRAQGLPAHSIAWGLWESASALAQSADRDRLARSGVLPIDDERGLRLFDAALRAEAAVTVPVRLRLNGTTDVPPLLSRLAPAARRTAAAGDQDRSWTERYAGWEPERRRADLERQICALVAGVLGFGGGDQIDARQAFRDMGFDSLTAVDLRNRLATWTDVRLPATLVFDYPSPAVLADHLDEVLFGAPGSVVSDGSVGVVGGDPVVIVGMACRFPGGVVSPEGLWDLVVGERDAVGEFPVDRGWDVGRLFDPDPDRVGTSYAREGGFLYDAAEFDAGFFGVSPREALAMDPQQRLLLEVSWEVLERAGIDPLSLRGSRTGVFTGLMYHDYLGRMAQIPPELEGHMGNGNAGSIASGRIAYTFGLEGPAVTVDTACSSSLVALHLAAQSLRSGECDLALAGGVAVMATPGVFVEFSRQRGLAADGRCKSFAASADGTGWSEGAGVLLVERLSDARRNGHRVLAVVRGSAVNQDGASNGLTAPNGPSQQRVIRQALASAGLVSADVDVVEAHGTGTRLGDPIEAQAVLATYGQDREQPVLLGSVKSNIGHTQAAAGVAGVIKMVLAMRHGVVPSSLHIDAPSPEVDWSAGAVELAAKTMVWPEVGRPRRAGVSSFGVSGTNAHVILEQPAEDPDPVVSPDGPAVWLLSARSPVALQAQIDRLGAFVDARPSVSAYSVAAGLARRALLPYRAVAVDGVLDGLELPVVPASPGGVVWVFAGQGWQWEGMARRLLAESSVFAEAMAECDRALAPWLDRSVPDGDVRVVQSRMWSVMVSLARLWESLGVRPAAVIGHSQGEVAAAVVAGVLSLEDGARVVAVRAGVIAELLSGRGGMLSVALPVDEVRARLAGVAGVGVAAVNGPGLCVVSGDRQALESIDWGHARIRWVDVDYASHSEQVEAVEAVLKDRLGVVEFRAAEVPWYSTVTGGLVDPVGLDAGYWYTNLRAEVRFEAAVRAAAGDGLRRFLEVSAHPVLLPGIVATVDDCTVTGTLKRDSGGLADVLRAAAVLHTAGTAVDWSSVLPVVAPADVPTYAFQRQRFWLESGVERSVLRLADGGVVVTATVSTALEPWLADHAVHGTVLVPGTQFVDWAINAGDLVGAPVLRELTVQAPLVLDGAVEVQTAVNADRQVTIYSRAADDEPWTCHATGLLDQESPVAPTIEWLPADATPVPTNDLYDRLAERGYEYGPVFQGLRAAWEAGDDLYAEVELPTSEHGRAAESTIHPALLDAALHIAALRDASDEDGPVLLPFAWQDVAVHATGATRVRVKLRADGDSLTVTLTDMSGAPVATVGSLALRALSERLSTTPVRDLYTVDWVEAGQLGQAEADLPVWDCTGVGLPDALAGVQQRLAAAERRWLVLIPGGHSVPDAAAVWGLLASAQSEHPDRFVLVDAADPAAARAAAVVCDEPQLRVGQDGRVWVPRLVRAAPGHDKVDFSAGPVLITGGTGTVGGLLARHLAREHGMTDLVLVSRRGPHAPGADQLGRDLPQAQLVACDIGDRECLRALLDEFAPRVIIHAAGVLDDATVANLSAAQLETVFAAKARTAQLLHELTLDRELDAFVLFSSASGVFGSPGQANYAAANAYLDALARRRRAQGLPAQSLAWGLWETRSAMTETVGTARSGVLPLPDRHALALFDAALVAGDPVLVPIRLRLAGAPATPLLEKLHPVRRSTADSRPAPRTEDDYLALVRVEAATALGHRSAADVDPDGQFTELGFDSLAAIRLRNQLNAATGVRLTATAVFDHPTARTLAHHLYAAAGGTASPADRETTVGALFRDAVAAGRRDDGFALLSAVALLRPGFRSPAELTDVAAPVRLAEGPARPRLICVPSPMGLGGAHQYARLATALRGTREVHALSIPGFRQSEALPESAGAAVEWLAASLLQIVGDEPYALVGYSSGGLFAQRLAGLLEDRGRPAAGLVLLDTYLPDSAAMEQFATPMLEGLFAREESFGPFTSARLSAMGRYVRLIAECEAPPVTTPTLFVRPAELFRVDGADPDAAPAVSWRATWPSAAATVEVPGNHFTMLESEAAGTARVIEQWLERLP</sequence>
<feature type="domain" description="Carrier" evidence="10">
    <location>
        <begin position="3099"/>
        <end position="3174"/>
    </location>
</feature>
<keyword evidence="8" id="KW-0012">Acyltransferase</keyword>
<dbReference type="Gene3D" id="3.40.50.720">
    <property type="entry name" value="NAD(P)-binding Rossmann-like Domain"/>
    <property type="match status" value="2"/>
</dbReference>
<dbReference type="SMART" id="SM00826">
    <property type="entry name" value="PKS_DH"/>
    <property type="match status" value="2"/>
</dbReference>
<dbReference type="Pfam" id="PF16197">
    <property type="entry name" value="KAsynt_C_assoc"/>
    <property type="match status" value="2"/>
</dbReference>
<accession>E9LIP7</accession>
<dbReference type="PROSITE" id="PS00012">
    <property type="entry name" value="PHOSPHOPANTETHEINE"/>
    <property type="match status" value="2"/>
</dbReference>
<evidence type="ECO:0000256" key="5">
    <source>
        <dbReference type="ARBA" id="ARBA00022679"/>
    </source>
</evidence>
<feature type="domain" description="Ketosynthase family 3 (KS3)" evidence="11">
    <location>
        <begin position="33"/>
        <end position="457"/>
    </location>
</feature>
<dbReference type="PROSITE" id="PS50075">
    <property type="entry name" value="CARRIER"/>
    <property type="match status" value="2"/>
</dbReference>
<evidence type="ECO:0000256" key="1">
    <source>
        <dbReference type="ARBA" id="ARBA00001957"/>
    </source>
</evidence>
<dbReference type="InterPro" id="IPR049551">
    <property type="entry name" value="PKS_DH_C"/>
</dbReference>
<dbReference type="InterPro" id="IPR015083">
    <property type="entry name" value="NorB/c/GfsB-D-like_docking"/>
</dbReference>
<dbReference type="Pfam" id="PF08990">
    <property type="entry name" value="Docking"/>
    <property type="match status" value="1"/>
</dbReference>
<dbReference type="SMART" id="SM00825">
    <property type="entry name" value="PKS_KS"/>
    <property type="match status" value="2"/>
</dbReference>
<evidence type="ECO:0000256" key="7">
    <source>
        <dbReference type="ARBA" id="ARBA00023268"/>
    </source>
</evidence>
<dbReference type="Gene3D" id="3.40.366.10">
    <property type="entry name" value="Malonyl-Coenzyme A Acyl Carrier Protein, domain 2"/>
    <property type="match status" value="2"/>
</dbReference>
<feature type="domain" description="Ketosynthase family 3 (KS3)" evidence="11">
    <location>
        <begin position="1619"/>
        <end position="2043"/>
    </location>
</feature>
<evidence type="ECO:0000259" key="10">
    <source>
        <dbReference type="PROSITE" id="PS50075"/>
    </source>
</evidence>
<feature type="region of interest" description="C-terminal hotdog fold" evidence="9">
    <location>
        <begin position="2581"/>
        <end position="2719"/>
    </location>
</feature>
<dbReference type="SMART" id="SM00822">
    <property type="entry name" value="PKS_KR"/>
    <property type="match status" value="2"/>
</dbReference>
<dbReference type="Pfam" id="PF02801">
    <property type="entry name" value="Ketoacyl-synt_C"/>
    <property type="match status" value="2"/>
</dbReference>
<dbReference type="PANTHER" id="PTHR43775">
    <property type="entry name" value="FATTY ACID SYNTHASE"/>
    <property type="match status" value="1"/>
</dbReference>
<dbReference type="InterPro" id="IPR009081">
    <property type="entry name" value="PP-bd_ACP"/>
</dbReference>
<dbReference type="InterPro" id="IPR049552">
    <property type="entry name" value="PKS_DH_N"/>
</dbReference>
<dbReference type="Gene3D" id="3.30.70.250">
    <property type="entry name" value="Malonyl-CoA ACP transacylase, ACP-binding"/>
    <property type="match status" value="2"/>
</dbReference>
<dbReference type="InterPro" id="IPR016036">
    <property type="entry name" value="Malonyl_transacylase_ACP-bd"/>
</dbReference>
<dbReference type="InterPro" id="IPR014043">
    <property type="entry name" value="Acyl_transferase_dom"/>
</dbReference>
<dbReference type="InterPro" id="IPR049900">
    <property type="entry name" value="PKS_mFAS_DH"/>
</dbReference>
<keyword evidence="4" id="KW-0597">Phosphoprotein</keyword>
<dbReference type="SMART" id="SM01294">
    <property type="entry name" value="PKS_PP_betabranch"/>
    <property type="match status" value="2"/>
</dbReference>
<feature type="region of interest" description="N-terminal hotdog fold" evidence="9">
    <location>
        <begin position="2456"/>
        <end position="2571"/>
    </location>
</feature>
<dbReference type="InterPro" id="IPR029058">
    <property type="entry name" value="AB_hydrolase_fold"/>
</dbReference>
<dbReference type="InterPro" id="IPR013968">
    <property type="entry name" value="PKS_KR"/>
</dbReference>
<dbReference type="InterPro" id="IPR057326">
    <property type="entry name" value="KR_dom"/>
</dbReference>
<dbReference type="SUPFAM" id="SSF51735">
    <property type="entry name" value="NAD(P)-binding Rossmann-fold domains"/>
    <property type="match status" value="4"/>
</dbReference>
<comment type="cofactor">
    <cofactor evidence="1">
        <name>pantetheine 4'-phosphate</name>
        <dbReference type="ChEBI" id="CHEBI:47942"/>
    </cofactor>
</comment>
<dbReference type="InterPro" id="IPR036736">
    <property type="entry name" value="ACP-like_sf"/>
</dbReference>
<dbReference type="SMART" id="SM00824">
    <property type="entry name" value="PKS_TE"/>
    <property type="match status" value="1"/>
</dbReference>
<dbReference type="Gene3D" id="3.30.70.3290">
    <property type="match status" value="2"/>
</dbReference>
<dbReference type="GO" id="GO:0006633">
    <property type="term" value="P:fatty acid biosynthetic process"/>
    <property type="evidence" value="ECO:0007669"/>
    <property type="project" value="InterPro"/>
</dbReference>
<gene>
    <name evidence="13" type="primary">tiaA4</name>
</gene>
<evidence type="ECO:0000259" key="11">
    <source>
        <dbReference type="PROSITE" id="PS52004"/>
    </source>
</evidence>
<dbReference type="InterPro" id="IPR014031">
    <property type="entry name" value="Ketoacyl_synth_C"/>
</dbReference>
<dbReference type="InterPro" id="IPR032821">
    <property type="entry name" value="PKS_assoc"/>
</dbReference>
<dbReference type="SUPFAM" id="SSF47336">
    <property type="entry name" value="ACP-like"/>
    <property type="match status" value="1"/>
</dbReference>
<dbReference type="Gene3D" id="1.10.1200.10">
    <property type="entry name" value="ACP-like"/>
    <property type="match status" value="2"/>
</dbReference>
<reference evidence="13" key="1">
    <citation type="journal article" date="2011" name="J. Am. Chem. Soc.">
        <title>Characterization of tiacumicin B biosynthetic gene cluster affording diversified tiacumicin analogues and revealing a tailoring dihalogenase.</title>
        <authorList>
            <person name="Xiao Y."/>
            <person name="Li S."/>
            <person name="Niu S."/>
            <person name="Ma L."/>
            <person name="Zhang G."/>
            <person name="Zhang H."/>
            <person name="Zhang G."/>
            <person name="Ju J."/>
            <person name="Zhang C."/>
        </authorList>
    </citation>
    <scope>NUCLEOTIDE SEQUENCE</scope>
    <source>
        <strain evidence="13">NRRL 18085</strain>
    </source>
</reference>
<feature type="domain" description="Carrier" evidence="10">
    <location>
        <begin position="1523"/>
        <end position="1601"/>
    </location>
</feature>
<keyword evidence="6" id="KW-0045">Antibiotic biosynthesis</keyword>
<feature type="active site" description="Proton donor; for dehydratase activity" evidence="9">
    <location>
        <position position="2642"/>
    </location>
</feature>
<dbReference type="Pfam" id="PF00550">
    <property type="entry name" value="PP-binding"/>
    <property type="match status" value="2"/>
</dbReference>
<dbReference type="InterPro" id="IPR006162">
    <property type="entry name" value="Ppantetheine_attach_site"/>
</dbReference>
<dbReference type="CDD" id="cd00833">
    <property type="entry name" value="PKS"/>
    <property type="match status" value="2"/>
</dbReference>
<protein>
    <submittedName>
        <fullName evidence="13">Putative modular polyketide synthase</fullName>
    </submittedName>
</protein>
<dbReference type="SMART" id="SM00827">
    <property type="entry name" value="PKS_AT"/>
    <property type="match status" value="2"/>
</dbReference>
<proteinExistence type="predicted"/>
<dbReference type="InterPro" id="IPR014030">
    <property type="entry name" value="Ketoacyl_synth_N"/>
</dbReference>
<dbReference type="InterPro" id="IPR020807">
    <property type="entry name" value="PKS_DH"/>
</dbReference>
<evidence type="ECO:0000313" key="13">
    <source>
        <dbReference type="EMBL" id="ADU86004.1"/>
    </source>
</evidence>
<dbReference type="Pfam" id="PF21089">
    <property type="entry name" value="PKS_DH_N"/>
    <property type="match status" value="2"/>
</dbReference>
<dbReference type="SUPFAM" id="SSF53901">
    <property type="entry name" value="Thiolase-like"/>
    <property type="match status" value="2"/>
</dbReference>
<dbReference type="InterPro" id="IPR016039">
    <property type="entry name" value="Thiolase-like"/>
</dbReference>
<evidence type="ECO:0000256" key="3">
    <source>
        <dbReference type="ARBA" id="ARBA00022450"/>
    </source>
</evidence>
<dbReference type="InterPro" id="IPR020841">
    <property type="entry name" value="PKS_Beta-ketoAc_synthase_dom"/>
</dbReference>
<dbReference type="SUPFAM" id="SSF52151">
    <property type="entry name" value="FabD/lysophospholipase-like"/>
    <property type="match status" value="2"/>
</dbReference>
<dbReference type="Pfam" id="PF14765">
    <property type="entry name" value="PS-DH"/>
    <property type="match status" value="2"/>
</dbReference>
<dbReference type="Pfam" id="PF08659">
    <property type="entry name" value="KR"/>
    <property type="match status" value="2"/>
</dbReference>
<evidence type="ECO:0000256" key="2">
    <source>
        <dbReference type="ARBA" id="ARBA00004792"/>
    </source>
</evidence>
<dbReference type="GO" id="GO:0031177">
    <property type="term" value="F:phosphopantetheine binding"/>
    <property type="evidence" value="ECO:0007669"/>
    <property type="project" value="InterPro"/>
</dbReference>
<evidence type="ECO:0000259" key="12">
    <source>
        <dbReference type="PROSITE" id="PS52019"/>
    </source>
</evidence>
<dbReference type="SMART" id="SM00823">
    <property type="entry name" value="PKS_PP"/>
    <property type="match status" value="2"/>
</dbReference>
<evidence type="ECO:0000256" key="4">
    <source>
        <dbReference type="ARBA" id="ARBA00022553"/>
    </source>
</evidence>
<dbReference type="Gene3D" id="3.40.47.10">
    <property type="match status" value="2"/>
</dbReference>
<dbReference type="InterPro" id="IPR020802">
    <property type="entry name" value="TesA-like"/>
</dbReference>
<evidence type="ECO:0000256" key="8">
    <source>
        <dbReference type="ARBA" id="ARBA00023315"/>
    </source>
</evidence>
<dbReference type="InterPro" id="IPR001227">
    <property type="entry name" value="Ac_transferase_dom_sf"/>
</dbReference>
<keyword evidence="7" id="KW-0511">Multifunctional enzyme</keyword>
<dbReference type="SUPFAM" id="SSF53474">
    <property type="entry name" value="alpha/beta-Hydrolases"/>
    <property type="match status" value="1"/>
</dbReference>
<dbReference type="Pfam" id="PF00109">
    <property type="entry name" value="ketoacyl-synt"/>
    <property type="match status" value="2"/>
</dbReference>
<dbReference type="PROSITE" id="PS00606">
    <property type="entry name" value="KS3_1"/>
    <property type="match status" value="2"/>
</dbReference>
<dbReference type="InterPro" id="IPR050091">
    <property type="entry name" value="PKS_NRPS_Biosynth_Enz"/>
</dbReference>
<feature type="active site" description="Proton acceptor; for dehydratase activity" evidence="9">
    <location>
        <position position="899"/>
    </location>
</feature>
<comment type="pathway">
    <text evidence="2">Antibiotic biosynthesis.</text>
</comment>